<evidence type="ECO:0000313" key="2">
    <source>
        <dbReference type="EMBL" id="KYN13272.1"/>
    </source>
</evidence>
<proteinExistence type="predicted"/>
<accession>A0A151IY83</accession>
<evidence type="ECO:0000313" key="3">
    <source>
        <dbReference type="Proteomes" id="UP000078492"/>
    </source>
</evidence>
<evidence type="ECO:0000256" key="1">
    <source>
        <dbReference type="SAM" id="Phobius"/>
    </source>
</evidence>
<name>A0A151IY83_9HYME</name>
<feature type="non-terminal residue" evidence="2">
    <location>
        <position position="1"/>
    </location>
</feature>
<feature type="transmembrane region" description="Helical" evidence="1">
    <location>
        <begin position="15"/>
        <end position="38"/>
    </location>
</feature>
<gene>
    <name evidence="2" type="ORF">ALC57_14535</name>
</gene>
<keyword evidence="1" id="KW-1133">Transmembrane helix</keyword>
<reference evidence="2 3" key="1">
    <citation type="submission" date="2015-09" db="EMBL/GenBank/DDBJ databases">
        <title>Trachymyrmex cornetzi WGS genome.</title>
        <authorList>
            <person name="Nygaard S."/>
            <person name="Hu H."/>
            <person name="Boomsma J."/>
            <person name="Zhang G."/>
        </authorList>
    </citation>
    <scope>NUCLEOTIDE SEQUENCE [LARGE SCALE GENOMIC DNA]</scope>
    <source>
        <strain evidence="2">Tcor2-1</strain>
        <tissue evidence="2">Whole body</tissue>
    </source>
</reference>
<keyword evidence="1" id="KW-0472">Membrane</keyword>
<dbReference type="AlphaFoldDB" id="A0A151IY83"/>
<keyword evidence="1" id="KW-0812">Transmembrane</keyword>
<organism evidence="2 3">
    <name type="scientific">Trachymyrmex cornetzi</name>
    <dbReference type="NCBI Taxonomy" id="471704"/>
    <lineage>
        <taxon>Eukaryota</taxon>
        <taxon>Metazoa</taxon>
        <taxon>Ecdysozoa</taxon>
        <taxon>Arthropoda</taxon>
        <taxon>Hexapoda</taxon>
        <taxon>Insecta</taxon>
        <taxon>Pterygota</taxon>
        <taxon>Neoptera</taxon>
        <taxon>Endopterygota</taxon>
        <taxon>Hymenoptera</taxon>
        <taxon>Apocrita</taxon>
        <taxon>Aculeata</taxon>
        <taxon>Formicoidea</taxon>
        <taxon>Formicidae</taxon>
        <taxon>Myrmicinae</taxon>
        <taxon>Trachymyrmex</taxon>
    </lineage>
</organism>
<protein>
    <recommendedName>
        <fullName evidence="4">HAT C-terminal dimerisation domain-containing protein</fullName>
    </recommendedName>
</protein>
<dbReference type="Proteomes" id="UP000078492">
    <property type="component" value="Unassembled WGS sequence"/>
</dbReference>
<dbReference type="EMBL" id="KQ980773">
    <property type="protein sequence ID" value="KYN13272.1"/>
    <property type="molecule type" value="Genomic_DNA"/>
</dbReference>
<keyword evidence="3" id="KW-1185">Reference proteome</keyword>
<evidence type="ECO:0008006" key="4">
    <source>
        <dbReference type="Google" id="ProtNLM"/>
    </source>
</evidence>
<sequence length="90" mass="10213">LDILNELAKSDFLEIFSNLAIALHILLIASVATAEASISKLKIIKHLRNTITQNEVVNTLRKIYDKNSVIEHELIMYASDNIVYNALYKK</sequence>